<evidence type="ECO:0000313" key="2">
    <source>
        <dbReference type="Proteomes" id="UP000275078"/>
    </source>
</evidence>
<proteinExistence type="predicted"/>
<gene>
    <name evidence="1" type="ORF">BJ508DRAFT_201027</name>
</gene>
<dbReference type="OrthoDB" id="5413179at2759"/>
<dbReference type="Proteomes" id="UP000275078">
    <property type="component" value="Unassembled WGS sequence"/>
</dbReference>
<evidence type="ECO:0000313" key="1">
    <source>
        <dbReference type="EMBL" id="RPA70789.1"/>
    </source>
</evidence>
<sequence>LVDFVLVCQYKYHTESTIGLLDEYLAGFHKYKDQEKSMEIGGHFNFIKIHLMSHFSDTVRQFGSLEQFSTEIGETLHKLPKEAYRRSNK</sequence>
<name>A0A3N4H7B8_ASCIM</name>
<dbReference type="AlphaFoldDB" id="A0A3N4H7B8"/>
<keyword evidence="2" id="KW-1185">Reference proteome</keyword>
<organism evidence="1 2">
    <name type="scientific">Ascobolus immersus RN42</name>
    <dbReference type="NCBI Taxonomy" id="1160509"/>
    <lineage>
        <taxon>Eukaryota</taxon>
        <taxon>Fungi</taxon>
        <taxon>Dikarya</taxon>
        <taxon>Ascomycota</taxon>
        <taxon>Pezizomycotina</taxon>
        <taxon>Pezizomycetes</taxon>
        <taxon>Pezizales</taxon>
        <taxon>Ascobolaceae</taxon>
        <taxon>Ascobolus</taxon>
    </lineage>
</organism>
<feature type="non-terminal residue" evidence="1">
    <location>
        <position position="1"/>
    </location>
</feature>
<protein>
    <submittedName>
        <fullName evidence="1">Uncharacterized protein</fullName>
    </submittedName>
</protein>
<accession>A0A3N4H7B8</accession>
<reference evidence="1 2" key="1">
    <citation type="journal article" date="2018" name="Nat. Ecol. Evol.">
        <title>Pezizomycetes genomes reveal the molecular basis of ectomycorrhizal truffle lifestyle.</title>
        <authorList>
            <person name="Murat C."/>
            <person name="Payen T."/>
            <person name="Noel B."/>
            <person name="Kuo A."/>
            <person name="Morin E."/>
            <person name="Chen J."/>
            <person name="Kohler A."/>
            <person name="Krizsan K."/>
            <person name="Balestrini R."/>
            <person name="Da Silva C."/>
            <person name="Montanini B."/>
            <person name="Hainaut M."/>
            <person name="Levati E."/>
            <person name="Barry K.W."/>
            <person name="Belfiori B."/>
            <person name="Cichocki N."/>
            <person name="Clum A."/>
            <person name="Dockter R.B."/>
            <person name="Fauchery L."/>
            <person name="Guy J."/>
            <person name="Iotti M."/>
            <person name="Le Tacon F."/>
            <person name="Lindquist E.A."/>
            <person name="Lipzen A."/>
            <person name="Malagnac F."/>
            <person name="Mello A."/>
            <person name="Molinier V."/>
            <person name="Miyauchi S."/>
            <person name="Poulain J."/>
            <person name="Riccioni C."/>
            <person name="Rubini A."/>
            <person name="Sitrit Y."/>
            <person name="Splivallo R."/>
            <person name="Traeger S."/>
            <person name="Wang M."/>
            <person name="Zifcakova L."/>
            <person name="Wipf D."/>
            <person name="Zambonelli A."/>
            <person name="Paolocci F."/>
            <person name="Nowrousian M."/>
            <person name="Ottonello S."/>
            <person name="Baldrian P."/>
            <person name="Spatafora J.W."/>
            <person name="Henrissat B."/>
            <person name="Nagy L.G."/>
            <person name="Aury J.M."/>
            <person name="Wincker P."/>
            <person name="Grigoriev I.V."/>
            <person name="Bonfante P."/>
            <person name="Martin F.M."/>
        </authorList>
    </citation>
    <scope>NUCLEOTIDE SEQUENCE [LARGE SCALE GENOMIC DNA]</scope>
    <source>
        <strain evidence="1 2">RN42</strain>
    </source>
</reference>
<dbReference type="EMBL" id="ML120067">
    <property type="protein sequence ID" value="RPA70789.1"/>
    <property type="molecule type" value="Genomic_DNA"/>
</dbReference>
<dbReference type="STRING" id="1160509.A0A3N4H7B8"/>
<feature type="non-terminal residue" evidence="1">
    <location>
        <position position="89"/>
    </location>
</feature>